<dbReference type="Proteomes" id="UP000700732">
    <property type="component" value="Unassembled WGS sequence"/>
</dbReference>
<evidence type="ECO:0000256" key="1">
    <source>
        <dbReference type="SAM" id="Phobius"/>
    </source>
</evidence>
<sequence>MTKDQYNFRARWFLATTIVLTFILALNWKAITVFVAQVAPNVVGYYWISYAILLSLWAVGFYFAIKGLLAKQ</sequence>
<feature type="transmembrane region" description="Helical" evidence="1">
    <location>
        <begin position="45"/>
        <end position="65"/>
    </location>
</feature>
<evidence type="ECO:0000313" key="3">
    <source>
        <dbReference type="Proteomes" id="UP000700732"/>
    </source>
</evidence>
<keyword evidence="1" id="KW-0472">Membrane</keyword>
<reference evidence="2 3" key="1">
    <citation type="submission" date="2019-06" db="EMBL/GenBank/DDBJ databases">
        <title>Spirosoma utsteinense sp. nov. isolated from Antarctic ice-free soils.</title>
        <authorList>
            <person name="Tahon G."/>
        </authorList>
    </citation>
    <scope>NUCLEOTIDE SEQUENCE [LARGE SCALE GENOMIC DNA]</scope>
    <source>
        <strain evidence="2 3">LMG 31447</strain>
    </source>
</reference>
<keyword evidence="1" id="KW-1133">Transmembrane helix</keyword>
<dbReference type="EMBL" id="VFIA01000028">
    <property type="protein sequence ID" value="MBC3793524.1"/>
    <property type="molecule type" value="Genomic_DNA"/>
</dbReference>
<feature type="transmembrane region" description="Helical" evidence="1">
    <location>
        <begin position="12"/>
        <end position="39"/>
    </location>
</feature>
<proteinExistence type="predicted"/>
<name>A0ABR6WAD4_9BACT</name>
<organism evidence="2 3">
    <name type="scientific">Spirosoma utsteinense</name>
    <dbReference type="NCBI Taxonomy" id="2585773"/>
    <lineage>
        <taxon>Bacteria</taxon>
        <taxon>Pseudomonadati</taxon>
        <taxon>Bacteroidota</taxon>
        <taxon>Cytophagia</taxon>
        <taxon>Cytophagales</taxon>
        <taxon>Cytophagaceae</taxon>
        <taxon>Spirosoma</taxon>
    </lineage>
</organism>
<comment type="caution">
    <text evidence="2">The sequence shown here is derived from an EMBL/GenBank/DDBJ whole genome shotgun (WGS) entry which is preliminary data.</text>
</comment>
<gene>
    <name evidence="2" type="ORF">FH603_4043</name>
</gene>
<accession>A0ABR6WAD4</accession>
<keyword evidence="3" id="KW-1185">Reference proteome</keyword>
<protein>
    <submittedName>
        <fullName evidence="2">Uncharacterized protein</fullName>
    </submittedName>
</protein>
<keyword evidence="1" id="KW-0812">Transmembrane</keyword>
<evidence type="ECO:0000313" key="2">
    <source>
        <dbReference type="EMBL" id="MBC3793524.1"/>
    </source>
</evidence>